<keyword evidence="3" id="KW-1185">Reference proteome</keyword>
<organism evidence="2 3">
    <name type="scientific">Filobasidium floriforme</name>
    <dbReference type="NCBI Taxonomy" id="5210"/>
    <lineage>
        <taxon>Eukaryota</taxon>
        <taxon>Fungi</taxon>
        <taxon>Dikarya</taxon>
        <taxon>Basidiomycota</taxon>
        <taxon>Agaricomycotina</taxon>
        <taxon>Tremellomycetes</taxon>
        <taxon>Filobasidiales</taxon>
        <taxon>Filobasidiaceae</taxon>
        <taxon>Filobasidium</taxon>
    </lineage>
</organism>
<evidence type="ECO:0000256" key="1">
    <source>
        <dbReference type="SAM" id="MobiDB-lite"/>
    </source>
</evidence>
<dbReference type="EMBL" id="JABELV010000126">
    <property type="protein sequence ID" value="KAG7530179.1"/>
    <property type="molecule type" value="Genomic_DNA"/>
</dbReference>
<dbReference type="AlphaFoldDB" id="A0A8K0JIY1"/>
<reference evidence="2" key="1">
    <citation type="submission" date="2020-04" db="EMBL/GenBank/DDBJ databases">
        <title>Analysis of mating type loci in Filobasidium floriforme.</title>
        <authorList>
            <person name="Nowrousian M."/>
        </authorList>
    </citation>
    <scope>NUCLEOTIDE SEQUENCE</scope>
    <source>
        <strain evidence="2">CBS 6242</strain>
    </source>
</reference>
<name>A0A8K0JIY1_9TREE</name>
<evidence type="ECO:0000313" key="3">
    <source>
        <dbReference type="Proteomes" id="UP000812966"/>
    </source>
</evidence>
<feature type="compositionally biased region" description="Low complexity" evidence="1">
    <location>
        <begin position="7"/>
        <end position="21"/>
    </location>
</feature>
<gene>
    <name evidence="2" type="ORF">FFLO_05227</name>
</gene>
<feature type="compositionally biased region" description="Polar residues" evidence="1">
    <location>
        <begin position="43"/>
        <end position="60"/>
    </location>
</feature>
<feature type="region of interest" description="Disordered" evidence="1">
    <location>
        <begin position="39"/>
        <end position="63"/>
    </location>
</feature>
<evidence type="ECO:0000313" key="2">
    <source>
        <dbReference type="EMBL" id="KAG7530179.1"/>
    </source>
</evidence>
<dbReference type="Proteomes" id="UP000812966">
    <property type="component" value="Unassembled WGS sequence"/>
</dbReference>
<feature type="region of interest" description="Disordered" evidence="1">
    <location>
        <begin position="1"/>
        <end position="24"/>
    </location>
</feature>
<accession>A0A8K0JIY1</accession>
<comment type="caution">
    <text evidence="2">The sequence shown here is derived from an EMBL/GenBank/DDBJ whole genome shotgun (WGS) entry which is preliminary data.</text>
</comment>
<protein>
    <submittedName>
        <fullName evidence="2">Uncharacterized protein</fullName>
    </submittedName>
</protein>
<proteinExistence type="predicted"/>
<sequence length="303" mass="34117">MLSDYNKSISSSHSVKASLASGPSNGVVGQMLRQYLGKGSDVSEGNCTVQPEPSSGSDQASFDLDTYISPGRPLTNRVQAVSSAGFDPHFKRPRPVSSIGQPEHEWESPNSELQSYAVPAAARQFQYGDTLSQSLSAATSVVTFEVPSTFYMELQITKCLGDFGKCKFHDQKLIRPFTSAELALAKWICQAVSTCSLERKSLREQILEIDRDRFKSSRTLLADTHMLTSTVKERLIFYRYILQMQMHNQKIHRDGLCMVYQQTCPKNFTNHCLSGYMPAHLNKAFQEAEDLLRKYHIQMREHS</sequence>